<protein>
    <submittedName>
        <fullName evidence="2">Uncharacterized protein</fullName>
    </submittedName>
</protein>
<organism evidence="2">
    <name type="scientific">Siphoviridae sp. cttFh17</name>
    <dbReference type="NCBI Taxonomy" id="2826491"/>
    <lineage>
        <taxon>Viruses</taxon>
        <taxon>Duplodnaviria</taxon>
        <taxon>Heunggongvirae</taxon>
        <taxon>Uroviricota</taxon>
        <taxon>Caudoviricetes</taxon>
    </lineage>
</organism>
<keyword evidence="1" id="KW-0472">Membrane</keyword>
<reference evidence="2" key="1">
    <citation type="journal article" date="2021" name="Proc. Natl. Acad. Sci. U.S.A.">
        <title>A Catalog of Tens of Thousands of Viruses from Human Metagenomes Reveals Hidden Associations with Chronic Diseases.</title>
        <authorList>
            <person name="Tisza M.J."/>
            <person name="Buck C.B."/>
        </authorList>
    </citation>
    <scope>NUCLEOTIDE SEQUENCE</scope>
    <source>
        <strain evidence="2">CttFh17</strain>
    </source>
</reference>
<keyword evidence="1" id="KW-0812">Transmembrane</keyword>
<dbReference type="EMBL" id="BK015176">
    <property type="protein sequence ID" value="DAD94517.1"/>
    <property type="molecule type" value="Genomic_DNA"/>
</dbReference>
<feature type="transmembrane region" description="Helical" evidence="1">
    <location>
        <begin position="21"/>
        <end position="40"/>
    </location>
</feature>
<accession>A0A8S5NI70</accession>
<evidence type="ECO:0000313" key="2">
    <source>
        <dbReference type="EMBL" id="DAD94517.1"/>
    </source>
</evidence>
<evidence type="ECO:0000256" key="1">
    <source>
        <dbReference type="SAM" id="Phobius"/>
    </source>
</evidence>
<keyword evidence="1" id="KW-1133">Transmembrane helix</keyword>
<sequence length="70" mass="8545">MFLYTDWEMLNRQRTLYGNREYIYVLMIGVIADCGIYGTVGTWSSYQVYENLCLSSTVLFFSYWHRRRHR</sequence>
<proteinExistence type="predicted"/>
<name>A0A8S5NI70_9CAUD</name>
<feature type="transmembrane region" description="Helical" evidence="1">
    <location>
        <begin position="46"/>
        <end position="64"/>
    </location>
</feature>